<sequence length="490" mass="53624">MTKVKKYLSNILVVAICVVAIPTAVFAKGAPDSFADLSDKLLPTVVNVYTKQNVRIDRNEGFPQFPPGSPFEEFFKRFEDRDNNNGDDEGKRPRTRQRMSLGSGFIISADGIIITNNHVIDKADEVSVRMHDGTEYDAEIIGKDSKVDVAVLKIKVDEPLPFVKFGDDSKSRVGDWILAIGNPYGLGGSVTAGIISARNRDINSGPYDNYLQTDASINRGNSGGPMFNMDGEVIGINTAIYSPSGGNIGIGFAVPSSQAKHVVDQIMEYGHTRRGWLGVSIQAVTKDIAESLGMDREYGALVSSVNKESPADKGGVESGDIIIEFDGQEVGEMRELPRIVANTKIGKTVKVVVLRKGDRKNLKITIAELDEEEKDVVPATADEDQPDIPSEKVIGLTLEDLTDKTREALDLDADFKGVLIAGVESYSPAFERGLRRGDVIVEVTQEEVSTVEEAISRIDELKKKGRKSVLLKVYRRGDYSHVPVKFDEDE</sequence>
<dbReference type="AlphaFoldDB" id="A0A501PCF2"/>
<evidence type="ECO:0000256" key="5">
    <source>
        <dbReference type="ARBA" id="ARBA00013958"/>
    </source>
</evidence>
<dbReference type="CDD" id="cd10839">
    <property type="entry name" value="cpPDZ1_DegP-like"/>
    <property type="match status" value="1"/>
</dbReference>
<dbReference type="InterPro" id="IPR001940">
    <property type="entry name" value="Peptidase_S1C"/>
</dbReference>
<evidence type="ECO:0000256" key="9">
    <source>
        <dbReference type="ARBA" id="ARBA00022764"/>
    </source>
</evidence>
<evidence type="ECO:0000256" key="12">
    <source>
        <dbReference type="ARBA" id="ARBA00023016"/>
    </source>
</evidence>
<evidence type="ECO:0000256" key="13">
    <source>
        <dbReference type="ARBA" id="ARBA00032850"/>
    </source>
</evidence>
<dbReference type="Gene3D" id="2.30.42.10">
    <property type="match status" value="2"/>
</dbReference>
<dbReference type="SMART" id="SM00228">
    <property type="entry name" value="PDZ"/>
    <property type="match status" value="2"/>
</dbReference>
<keyword evidence="8" id="KW-0677">Repeat</keyword>
<dbReference type="GO" id="GO:0006508">
    <property type="term" value="P:proteolysis"/>
    <property type="evidence" value="ECO:0007669"/>
    <property type="project" value="UniProtKB-KW"/>
</dbReference>
<organism evidence="18 19">
    <name type="scientific">Emcibacter nanhaiensis</name>
    <dbReference type="NCBI Taxonomy" id="1505037"/>
    <lineage>
        <taxon>Bacteria</taxon>
        <taxon>Pseudomonadati</taxon>
        <taxon>Pseudomonadota</taxon>
        <taxon>Alphaproteobacteria</taxon>
        <taxon>Emcibacterales</taxon>
        <taxon>Emcibacteraceae</taxon>
        <taxon>Emcibacter</taxon>
    </lineage>
</organism>
<dbReference type="RefSeq" id="WP_139941899.1">
    <property type="nucleotide sequence ID" value="NZ_JBHSYP010000005.1"/>
</dbReference>
<feature type="binding site" evidence="15">
    <location>
        <position position="148"/>
    </location>
    <ligand>
        <name>substrate</name>
    </ligand>
</feature>
<dbReference type="Pfam" id="PF13365">
    <property type="entry name" value="Trypsin_2"/>
    <property type="match status" value="1"/>
</dbReference>
<comment type="similarity">
    <text evidence="3">Belongs to the peptidase S1C family.</text>
</comment>
<dbReference type="FunFam" id="2.40.10.120:FF:000007">
    <property type="entry name" value="Periplasmic serine endoprotease DegP-like"/>
    <property type="match status" value="1"/>
</dbReference>
<proteinExistence type="inferred from homology"/>
<evidence type="ECO:0000256" key="2">
    <source>
        <dbReference type="ARBA" id="ARBA00004418"/>
    </source>
</evidence>
<dbReference type="Proteomes" id="UP000319148">
    <property type="component" value="Unassembled WGS sequence"/>
</dbReference>
<feature type="signal peptide" evidence="16">
    <location>
        <begin position="1"/>
        <end position="27"/>
    </location>
</feature>
<evidence type="ECO:0000259" key="17">
    <source>
        <dbReference type="PROSITE" id="PS50106"/>
    </source>
</evidence>
<dbReference type="SUPFAM" id="SSF50494">
    <property type="entry name" value="Trypsin-like serine proteases"/>
    <property type="match status" value="1"/>
</dbReference>
<dbReference type="PROSITE" id="PS50106">
    <property type="entry name" value="PDZ"/>
    <property type="match status" value="2"/>
</dbReference>
<dbReference type="EMBL" id="VFIY01000018">
    <property type="protein sequence ID" value="TPD57584.1"/>
    <property type="molecule type" value="Genomic_DNA"/>
</dbReference>
<feature type="chain" id="PRO_5038733434" description="Probable periplasmic serine endoprotease DegP-like" evidence="16">
    <location>
        <begin position="28"/>
        <end position="490"/>
    </location>
</feature>
<dbReference type="Gene3D" id="2.40.10.120">
    <property type="match status" value="1"/>
</dbReference>
<dbReference type="NCBIfam" id="TIGR02037">
    <property type="entry name" value="degP_htrA_DO"/>
    <property type="match status" value="1"/>
</dbReference>
<name>A0A501PCF2_9PROT</name>
<evidence type="ECO:0000256" key="1">
    <source>
        <dbReference type="ARBA" id="ARBA00001772"/>
    </source>
</evidence>
<keyword evidence="12" id="KW-0346">Stress response</keyword>
<dbReference type="InterPro" id="IPR001478">
    <property type="entry name" value="PDZ"/>
</dbReference>
<reference evidence="19" key="1">
    <citation type="submission" date="2019-06" db="EMBL/GenBank/DDBJ databases">
        <title>The complete genome of Emcibacter congregatus ZYLT.</title>
        <authorList>
            <person name="Zhao Z."/>
        </authorList>
    </citation>
    <scope>NUCLEOTIDE SEQUENCE [LARGE SCALE GENOMIC DNA]</scope>
    <source>
        <strain evidence="19">MCCC 1A06723</strain>
    </source>
</reference>
<keyword evidence="9" id="KW-0574">Periplasm</keyword>
<evidence type="ECO:0000256" key="7">
    <source>
        <dbReference type="ARBA" id="ARBA00022729"/>
    </source>
</evidence>
<evidence type="ECO:0000256" key="6">
    <source>
        <dbReference type="ARBA" id="ARBA00022670"/>
    </source>
</evidence>
<dbReference type="InterPro" id="IPR011782">
    <property type="entry name" value="Pept_S1C_Do"/>
</dbReference>
<feature type="active site" description="Charge relay system" evidence="14">
    <location>
        <position position="148"/>
    </location>
</feature>
<evidence type="ECO:0000256" key="14">
    <source>
        <dbReference type="PIRSR" id="PIRSR611782-1"/>
    </source>
</evidence>
<evidence type="ECO:0000256" key="16">
    <source>
        <dbReference type="SAM" id="SignalP"/>
    </source>
</evidence>
<evidence type="ECO:0000313" key="19">
    <source>
        <dbReference type="Proteomes" id="UP000319148"/>
    </source>
</evidence>
<feature type="domain" description="PDZ" evidence="17">
    <location>
        <begin position="266"/>
        <end position="357"/>
    </location>
</feature>
<feature type="active site" description="Charge relay system" evidence="14">
    <location>
        <position position="222"/>
    </location>
</feature>
<dbReference type="GO" id="GO:0004252">
    <property type="term" value="F:serine-type endopeptidase activity"/>
    <property type="evidence" value="ECO:0007669"/>
    <property type="project" value="InterPro"/>
</dbReference>
<evidence type="ECO:0000256" key="3">
    <source>
        <dbReference type="ARBA" id="ARBA00010541"/>
    </source>
</evidence>
<dbReference type="EC" id="3.4.21.107" evidence="4"/>
<dbReference type="Pfam" id="PF13180">
    <property type="entry name" value="PDZ_2"/>
    <property type="match status" value="2"/>
</dbReference>
<dbReference type="InterPro" id="IPR009003">
    <property type="entry name" value="Peptidase_S1_PA"/>
</dbReference>
<accession>A0A501PCF2</accession>
<evidence type="ECO:0000256" key="10">
    <source>
        <dbReference type="ARBA" id="ARBA00022801"/>
    </source>
</evidence>
<feature type="binding site" evidence="15">
    <location>
        <begin position="220"/>
        <end position="222"/>
    </location>
    <ligand>
        <name>substrate</name>
    </ligand>
</feature>
<comment type="caution">
    <text evidence="18">The sequence shown here is derived from an EMBL/GenBank/DDBJ whole genome shotgun (WGS) entry which is preliminary data.</text>
</comment>
<evidence type="ECO:0000256" key="15">
    <source>
        <dbReference type="PIRSR" id="PIRSR611782-2"/>
    </source>
</evidence>
<comment type="subcellular location">
    <subcellularLocation>
        <location evidence="2">Periplasm</location>
    </subcellularLocation>
</comment>
<evidence type="ECO:0000256" key="11">
    <source>
        <dbReference type="ARBA" id="ARBA00022825"/>
    </source>
</evidence>
<evidence type="ECO:0000256" key="8">
    <source>
        <dbReference type="ARBA" id="ARBA00022737"/>
    </source>
</evidence>
<evidence type="ECO:0000256" key="4">
    <source>
        <dbReference type="ARBA" id="ARBA00013035"/>
    </source>
</evidence>
<dbReference type="SUPFAM" id="SSF50156">
    <property type="entry name" value="PDZ domain-like"/>
    <property type="match status" value="2"/>
</dbReference>
<evidence type="ECO:0000313" key="18">
    <source>
        <dbReference type="EMBL" id="TPD57584.1"/>
    </source>
</evidence>
<keyword evidence="11" id="KW-0720">Serine protease</keyword>
<dbReference type="GO" id="GO:0042597">
    <property type="term" value="C:periplasmic space"/>
    <property type="evidence" value="ECO:0007669"/>
    <property type="project" value="UniProtKB-SubCell"/>
</dbReference>
<dbReference type="PRINTS" id="PR00834">
    <property type="entry name" value="PROTEASES2C"/>
</dbReference>
<gene>
    <name evidence="18" type="ORF">FIV46_15840</name>
</gene>
<dbReference type="PANTHER" id="PTHR22939">
    <property type="entry name" value="SERINE PROTEASE FAMILY S1C HTRA-RELATED"/>
    <property type="match status" value="1"/>
</dbReference>
<comment type="catalytic activity">
    <reaction evidence="1">
        <text>Acts on substrates that are at least partially unfolded. The cleavage site P1 residue is normally between a pair of hydrophobic residues, such as Val-|-Val.</text>
        <dbReference type="EC" id="3.4.21.107"/>
    </reaction>
</comment>
<keyword evidence="7 16" id="KW-0732">Signal</keyword>
<keyword evidence="6 18" id="KW-0645">Protease</keyword>
<feature type="active site" description="Charge relay system" evidence="14">
    <location>
        <position position="118"/>
    </location>
</feature>
<feature type="binding site" evidence="15">
    <location>
        <position position="118"/>
    </location>
    <ligand>
        <name>substrate</name>
    </ligand>
</feature>
<feature type="domain" description="PDZ" evidence="17">
    <location>
        <begin position="376"/>
        <end position="477"/>
    </location>
</feature>
<dbReference type="PANTHER" id="PTHR22939:SF130">
    <property type="entry name" value="PERIPLASMIC SERINE ENDOPROTEASE DEGP-LIKE-RELATED"/>
    <property type="match status" value="1"/>
</dbReference>
<keyword evidence="10" id="KW-0378">Hydrolase</keyword>
<dbReference type="OrthoDB" id="9758917at2"/>
<dbReference type="InterPro" id="IPR036034">
    <property type="entry name" value="PDZ_sf"/>
</dbReference>
<protein>
    <recommendedName>
        <fullName evidence="5">Probable periplasmic serine endoprotease DegP-like</fullName>
        <ecNumber evidence="4">3.4.21.107</ecNumber>
    </recommendedName>
    <alternativeName>
        <fullName evidence="13">Protease Do</fullName>
    </alternativeName>
</protein>
<keyword evidence="19" id="KW-1185">Reference proteome</keyword>